<keyword evidence="3" id="KW-0274">FAD</keyword>
<comment type="similarity">
    <text evidence="1">Belongs to the FAD-dependent oxidoreductase family.</text>
</comment>
<dbReference type="GO" id="GO:0050660">
    <property type="term" value="F:flavin adenine dinucleotide binding"/>
    <property type="evidence" value="ECO:0007669"/>
    <property type="project" value="TreeGrafter"/>
</dbReference>
<evidence type="ECO:0000259" key="5">
    <source>
        <dbReference type="Pfam" id="PF07992"/>
    </source>
</evidence>
<dbReference type="Proteomes" id="UP000242180">
    <property type="component" value="Unassembled WGS sequence"/>
</dbReference>
<dbReference type="Gene3D" id="3.50.50.100">
    <property type="match status" value="1"/>
</dbReference>
<dbReference type="Pfam" id="PF07992">
    <property type="entry name" value="Pyr_redox_2"/>
    <property type="match status" value="1"/>
</dbReference>
<proteinExistence type="inferred from homology"/>
<organism evidence="6 7">
    <name type="scientific">Syncephalastrum racemosum</name>
    <name type="common">Filamentous fungus</name>
    <dbReference type="NCBI Taxonomy" id="13706"/>
    <lineage>
        <taxon>Eukaryota</taxon>
        <taxon>Fungi</taxon>
        <taxon>Fungi incertae sedis</taxon>
        <taxon>Mucoromycota</taxon>
        <taxon>Mucoromycotina</taxon>
        <taxon>Mucoromycetes</taxon>
        <taxon>Mucorales</taxon>
        <taxon>Syncephalastraceae</taxon>
        <taxon>Syncephalastrum</taxon>
    </lineage>
</organism>
<dbReference type="AlphaFoldDB" id="A0A1X2H0G8"/>
<evidence type="ECO:0000256" key="4">
    <source>
        <dbReference type="ARBA" id="ARBA00023002"/>
    </source>
</evidence>
<dbReference type="InterPro" id="IPR036188">
    <property type="entry name" value="FAD/NAD-bd_sf"/>
</dbReference>
<dbReference type="GO" id="GO:0005737">
    <property type="term" value="C:cytoplasm"/>
    <property type="evidence" value="ECO:0007669"/>
    <property type="project" value="TreeGrafter"/>
</dbReference>
<dbReference type="PRINTS" id="PR00469">
    <property type="entry name" value="PNDRDTASEII"/>
</dbReference>
<dbReference type="SUPFAM" id="SSF51905">
    <property type="entry name" value="FAD/NAD(P)-binding domain"/>
    <property type="match status" value="1"/>
</dbReference>
<evidence type="ECO:0000313" key="7">
    <source>
        <dbReference type="Proteomes" id="UP000242180"/>
    </source>
</evidence>
<gene>
    <name evidence="6" type="ORF">BCR43DRAFT_447193</name>
</gene>
<accession>A0A1X2H0G8</accession>
<evidence type="ECO:0000256" key="2">
    <source>
        <dbReference type="ARBA" id="ARBA00022630"/>
    </source>
</evidence>
<dbReference type="EMBL" id="MCGN01000012">
    <property type="protein sequence ID" value="ORY90497.1"/>
    <property type="molecule type" value="Genomic_DNA"/>
</dbReference>
<keyword evidence="2" id="KW-0285">Flavoprotein</keyword>
<dbReference type="STRING" id="13706.A0A1X2H0G8"/>
<dbReference type="PANTHER" id="PTHR43735:SF3">
    <property type="entry name" value="FERROPTOSIS SUPPRESSOR PROTEIN 1"/>
    <property type="match status" value="1"/>
</dbReference>
<feature type="domain" description="FAD/NAD(P)-binding" evidence="5">
    <location>
        <begin position="3"/>
        <end position="285"/>
    </location>
</feature>
<dbReference type="GO" id="GO:0004174">
    <property type="term" value="F:electron-transferring-flavoprotein dehydrogenase activity"/>
    <property type="evidence" value="ECO:0007669"/>
    <property type="project" value="TreeGrafter"/>
</dbReference>
<dbReference type="PANTHER" id="PTHR43735">
    <property type="entry name" value="APOPTOSIS-INDUCING FACTOR 1"/>
    <property type="match status" value="1"/>
</dbReference>
<keyword evidence="4" id="KW-0560">Oxidoreductase</keyword>
<dbReference type="InParanoid" id="A0A1X2H0G8"/>
<protein>
    <recommendedName>
        <fullName evidence="5">FAD/NAD(P)-binding domain-containing protein</fullName>
    </recommendedName>
</protein>
<comment type="caution">
    <text evidence="6">The sequence shown here is derived from an EMBL/GenBank/DDBJ whole genome shotgun (WGS) entry which is preliminary data.</text>
</comment>
<dbReference type="OrthoDB" id="202203at2759"/>
<reference evidence="6 7" key="1">
    <citation type="submission" date="2016-07" db="EMBL/GenBank/DDBJ databases">
        <title>Pervasive Adenine N6-methylation of Active Genes in Fungi.</title>
        <authorList>
            <consortium name="DOE Joint Genome Institute"/>
            <person name="Mondo S.J."/>
            <person name="Dannebaum R.O."/>
            <person name="Kuo R.C."/>
            <person name="Labutti K."/>
            <person name="Haridas S."/>
            <person name="Kuo A."/>
            <person name="Salamov A."/>
            <person name="Ahrendt S.R."/>
            <person name="Lipzen A."/>
            <person name="Sullivan W."/>
            <person name="Andreopoulos W.B."/>
            <person name="Clum A."/>
            <person name="Lindquist E."/>
            <person name="Daum C."/>
            <person name="Ramamoorthy G.K."/>
            <person name="Gryganskyi A."/>
            <person name="Culley D."/>
            <person name="Magnuson J.K."/>
            <person name="James T.Y."/>
            <person name="O'Malley M.A."/>
            <person name="Stajich J.E."/>
            <person name="Spatafora J.W."/>
            <person name="Visel A."/>
            <person name="Grigoriev I.V."/>
        </authorList>
    </citation>
    <scope>NUCLEOTIDE SEQUENCE [LARGE SCALE GENOMIC DNA]</scope>
    <source>
        <strain evidence="6 7">NRRL 2496</strain>
    </source>
</reference>
<dbReference type="InterPro" id="IPR023753">
    <property type="entry name" value="FAD/NAD-binding_dom"/>
</dbReference>
<keyword evidence="7" id="KW-1185">Reference proteome</keyword>
<evidence type="ECO:0000256" key="1">
    <source>
        <dbReference type="ARBA" id="ARBA00006442"/>
    </source>
</evidence>
<evidence type="ECO:0000313" key="6">
    <source>
        <dbReference type="EMBL" id="ORY90497.1"/>
    </source>
</evidence>
<dbReference type="OMA" id="VDANFTN"/>
<evidence type="ECO:0000256" key="3">
    <source>
        <dbReference type="ARBA" id="ARBA00022827"/>
    </source>
</evidence>
<dbReference type="PRINTS" id="PR00368">
    <property type="entry name" value="FADPNR"/>
</dbReference>
<sequence>MKNIVVVGGGYAGVAAAQGLESQVGSQYRILLVEKKTHFYNPVAGARASVEEVPIFVPYDRCFKQSKNKVIHATAERLEPHTLHLSSPFEGSTELAFEYLVLATGTRYPAPSRVQSLDLAGGQAELAKLRQNIREAKRIVVVGAGPVGIELVGEIVENYPEKRVTVIHNNQHILDDTFPVASRTKFTNRMIQKNKVDVLLNETVLTDGLEPGKLGSYTVSTKSGKSVECDLVLLAFGNRPDSDWLKDTPLLSKNGCVRVNKETLQVNEKGWEHVFALGDVADLGETKLAFRIKQHTPVLVGNLVRATENKPLDKKYKKGPDVMLVTFGKNGGIGQLPFVGTVGDWVARTLKSKTVFAHLPWETLHQTMPKQPKKASSSR</sequence>
<name>A0A1X2H0G8_SYNRA</name>